<sequence length="243" mass="25331">MYGLGVIVNGLVIVGASFAALILKKFIMKFDKNNKVEKISDTIMSGLALCIIYMGISGALECQHVLICIISMVVGGLIGELIDIDKGLNSLGDKIEEKLNKGKTDVSKEKVSISQGFVSASLLFCVGAMAVVGALNSGLFGNNDTLFAKSALDGVSSFLFSLTMGIGVLLSAVAVFLYEGIIACGAFLLKGVLSTAVITEMNAVGSLLILALGINMTLKANIKVANLLPAMFVPIIFGIIGMI</sequence>
<feature type="transmembrane region" description="Helical" evidence="1">
    <location>
        <begin position="39"/>
        <end position="58"/>
    </location>
</feature>
<feature type="transmembrane region" description="Helical" evidence="1">
    <location>
        <begin position="64"/>
        <end position="82"/>
    </location>
</feature>
<proteinExistence type="predicted"/>
<feature type="transmembrane region" description="Helical" evidence="1">
    <location>
        <begin position="201"/>
        <end position="218"/>
    </location>
</feature>
<feature type="transmembrane region" description="Helical" evidence="1">
    <location>
        <begin position="6"/>
        <end position="27"/>
    </location>
</feature>
<gene>
    <name evidence="2" type="primary">ydfK</name>
    <name evidence="2" type="ORF">IBLFYP30_02383</name>
</gene>
<dbReference type="RefSeq" id="WP_156531053.1">
    <property type="nucleotide sequence ID" value="NZ_CACRUE010000033.1"/>
</dbReference>
<accession>A0A6N3E0V2</accession>
<feature type="transmembrane region" description="Helical" evidence="1">
    <location>
        <begin position="159"/>
        <end position="189"/>
    </location>
</feature>
<dbReference type="InterPro" id="IPR007563">
    <property type="entry name" value="DUF554"/>
</dbReference>
<name>A0A6N3E0V2_9FIRM</name>
<feature type="transmembrane region" description="Helical" evidence="1">
    <location>
        <begin position="117"/>
        <end position="139"/>
    </location>
</feature>
<dbReference type="PANTHER" id="PTHR36111">
    <property type="entry name" value="INNER MEMBRANE PROTEIN-RELATED"/>
    <property type="match status" value="1"/>
</dbReference>
<organism evidence="2">
    <name type="scientific">Intestinibacter bartlettii</name>
    <dbReference type="NCBI Taxonomy" id="261299"/>
    <lineage>
        <taxon>Bacteria</taxon>
        <taxon>Bacillati</taxon>
        <taxon>Bacillota</taxon>
        <taxon>Clostridia</taxon>
        <taxon>Peptostreptococcales</taxon>
        <taxon>Peptostreptococcaceae</taxon>
        <taxon>Intestinibacter</taxon>
    </lineage>
</organism>
<keyword evidence="1" id="KW-0812">Transmembrane</keyword>
<evidence type="ECO:0000313" key="2">
    <source>
        <dbReference type="EMBL" id="VYU33229.1"/>
    </source>
</evidence>
<feature type="transmembrane region" description="Helical" evidence="1">
    <location>
        <begin position="224"/>
        <end position="242"/>
    </location>
</feature>
<evidence type="ECO:0000256" key="1">
    <source>
        <dbReference type="SAM" id="Phobius"/>
    </source>
</evidence>
<protein>
    <submittedName>
        <fullName evidence="2">Putative membrane protein YdfK</fullName>
    </submittedName>
</protein>
<reference evidence="2" key="1">
    <citation type="submission" date="2019-11" db="EMBL/GenBank/DDBJ databases">
        <authorList>
            <person name="Feng L."/>
        </authorList>
    </citation>
    <scope>NUCLEOTIDE SEQUENCE</scope>
    <source>
        <strain evidence="2">IbartlettiiLFYP30</strain>
    </source>
</reference>
<keyword evidence="1" id="KW-0472">Membrane</keyword>
<dbReference type="AlphaFoldDB" id="A0A6N3E0V2"/>
<dbReference type="Pfam" id="PF04474">
    <property type="entry name" value="DUF554"/>
    <property type="match status" value="1"/>
</dbReference>
<dbReference type="EMBL" id="CACRUE010000033">
    <property type="protein sequence ID" value="VYU33229.1"/>
    <property type="molecule type" value="Genomic_DNA"/>
</dbReference>
<dbReference type="PANTHER" id="PTHR36111:SF2">
    <property type="entry name" value="INNER MEMBRANE PROTEIN"/>
    <property type="match status" value="1"/>
</dbReference>
<keyword evidence="1" id="KW-1133">Transmembrane helix</keyword>